<organism evidence="1 2">
    <name type="scientific">Dactylosporangium fulvum</name>
    <dbReference type="NCBI Taxonomy" id="53359"/>
    <lineage>
        <taxon>Bacteria</taxon>
        <taxon>Bacillati</taxon>
        <taxon>Actinomycetota</taxon>
        <taxon>Actinomycetes</taxon>
        <taxon>Micromonosporales</taxon>
        <taxon>Micromonosporaceae</taxon>
        <taxon>Dactylosporangium</taxon>
    </lineage>
</organism>
<gene>
    <name evidence="1" type="ORF">Dfulv_43025</name>
</gene>
<evidence type="ECO:0000313" key="1">
    <source>
        <dbReference type="EMBL" id="UWP81799.1"/>
    </source>
</evidence>
<proteinExistence type="predicted"/>
<keyword evidence="2" id="KW-1185">Reference proteome</keyword>
<protein>
    <recommendedName>
        <fullName evidence="3">Helicase XPB/Ssl2 N-terminal domain-containing protein</fullName>
    </recommendedName>
</protein>
<name>A0ABY5VXM0_9ACTN</name>
<sequence length="515" mass="54648">MTRGALVAWLRSLDTDELGEVLRRRPDVLAPPAPADLTQLAARLSARSGLAEVVAKLPLPALQVIEAMAAFPEGPVPLADLAERLGSAPDDAGLDATLRVLTQRALAWPDGDNLWAPSYLLLDAAARQAPDEPFEPVPPAPPLAPADRTAVRAAAADAAAELLDKIAALLDEAAARPLAQQRNGGVAARELARLGVEPLHAELVLAAGLLGPDRLRLRPTTAYDDWHSLPPADQLARLLGAWWSGPALRQVVVRALHDLPPDTAVPDPAALAPLVRWTAPLPARQAADLPEAVDAVVAAATLLGVCALGAISPLGRALADNRPVADVAAKLLPEPPPDALRVRGVSSVVLSDDPELLDDVVAALRLHRLAPTVAGSPQSTMDTLAALRAAGYRPVRDGVAVTVRRARPTPERSRSTVDAGELAQRLLVPSRRNATPLEQIRQKAPQLRPEQARLLADAIEHGTPVWIRYVDAAGRSSDRVIEHPELAGSVVEAWCRLRRDDRAFTLDKIVAVARP</sequence>
<reference evidence="1" key="2">
    <citation type="submission" date="2022-09" db="EMBL/GenBank/DDBJ databases">
        <title>Biosynthetic gene clusters of Dactylosporangioum fulvum.</title>
        <authorList>
            <person name="Caradec T."/>
        </authorList>
    </citation>
    <scope>NUCLEOTIDE SEQUENCE</scope>
    <source>
        <strain evidence="1">NRRL B-16292</strain>
    </source>
</reference>
<evidence type="ECO:0000313" key="2">
    <source>
        <dbReference type="Proteomes" id="UP001059617"/>
    </source>
</evidence>
<reference evidence="1" key="1">
    <citation type="submission" date="2021-04" db="EMBL/GenBank/DDBJ databases">
        <authorList>
            <person name="Hartkoorn R.C."/>
            <person name="Beaudoing E."/>
            <person name="Hot D."/>
        </authorList>
    </citation>
    <scope>NUCLEOTIDE SEQUENCE</scope>
    <source>
        <strain evidence="1">NRRL B-16292</strain>
    </source>
</reference>
<accession>A0ABY5VXM0</accession>
<evidence type="ECO:0008006" key="3">
    <source>
        <dbReference type="Google" id="ProtNLM"/>
    </source>
</evidence>
<dbReference type="Proteomes" id="UP001059617">
    <property type="component" value="Chromosome"/>
</dbReference>
<dbReference type="RefSeq" id="WP_259859569.1">
    <property type="nucleotide sequence ID" value="NZ_CP073720.1"/>
</dbReference>
<dbReference type="EMBL" id="CP073720">
    <property type="protein sequence ID" value="UWP81799.1"/>
    <property type="molecule type" value="Genomic_DNA"/>
</dbReference>